<organism evidence="12 13">
    <name type="scientific">Canavalia gladiata</name>
    <name type="common">Sword bean</name>
    <name type="synonym">Dolichos gladiatus</name>
    <dbReference type="NCBI Taxonomy" id="3824"/>
    <lineage>
        <taxon>Eukaryota</taxon>
        <taxon>Viridiplantae</taxon>
        <taxon>Streptophyta</taxon>
        <taxon>Embryophyta</taxon>
        <taxon>Tracheophyta</taxon>
        <taxon>Spermatophyta</taxon>
        <taxon>Magnoliopsida</taxon>
        <taxon>eudicotyledons</taxon>
        <taxon>Gunneridae</taxon>
        <taxon>Pentapetalae</taxon>
        <taxon>rosids</taxon>
        <taxon>fabids</taxon>
        <taxon>Fabales</taxon>
        <taxon>Fabaceae</taxon>
        <taxon>Papilionoideae</taxon>
        <taxon>50 kb inversion clade</taxon>
        <taxon>NPAAA clade</taxon>
        <taxon>indigoferoid/millettioid clade</taxon>
        <taxon>Phaseoleae</taxon>
        <taxon>Canavalia</taxon>
    </lineage>
</organism>
<feature type="transmembrane region" description="Helical" evidence="10">
    <location>
        <begin position="71"/>
        <end position="95"/>
    </location>
</feature>
<name>A0AAN9MYV4_CANGL</name>
<evidence type="ECO:0000256" key="5">
    <source>
        <dbReference type="ARBA" id="ARBA00022597"/>
    </source>
</evidence>
<evidence type="ECO:0000256" key="6">
    <source>
        <dbReference type="ARBA" id="ARBA00022692"/>
    </source>
</evidence>
<feature type="transmembrane region" description="Helical" evidence="10">
    <location>
        <begin position="166"/>
        <end position="188"/>
    </location>
</feature>
<evidence type="ECO:0000256" key="7">
    <source>
        <dbReference type="ARBA" id="ARBA00022737"/>
    </source>
</evidence>
<feature type="transmembrane region" description="Helical" evidence="10">
    <location>
        <begin position="107"/>
        <end position="129"/>
    </location>
</feature>
<sequence>MAVMNSHNHLALAFGILGNVISFLVYLAPLPTFYRIYKRKSTEGFQSLPYLVALFSCMLWLYYALHKSADATLLITINSFGCAIEIIYIAIYTIYATRDARSLTVKLFMVMNVGSFALIFLISNFAIHGSLRVEVLGWICVAVSVSVFAAPLSILARVIRTKSVEFMPFGLSLFLTLSAIMWFAYGILLKDICIAIPNVVGFTLGVLQMVLYGIYKKSGRNNGEVVTKEEVALEAMRDVVIVNPLGTCEVYPIPVIDDVKKQGKGKEGAEDTQEDGKNVKNKECPA</sequence>
<dbReference type="PANTHER" id="PTHR10791">
    <property type="entry name" value="RAG1-ACTIVATING PROTEIN 1"/>
    <property type="match status" value="1"/>
</dbReference>
<feature type="region of interest" description="Disordered" evidence="11">
    <location>
        <begin position="261"/>
        <end position="286"/>
    </location>
</feature>
<keyword evidence="6 10" id="KW-0812">Transmembrane</keyword>
<dbReference type="PANTHER" id="PTHR10791:SF222">
    <property type="entry name" value="BIDIRECTIONAL SUGAR TRANSPORTER SWEET15"/>
    <property type="match status" value="1"/>
</dbReference>
<comment type="function">
    <text evidence="10">Mediates both low-affinity uptake and efflux of sugar across the membrane.</text>
</comment>
<dbReference type="GO" id="GO:0008515">
    <property type="term" value="F:sucrose transmembrane transporter activity"/>
    <property type="evidence" value="ECO:0007669"/>
    <property type="project" value="UniProtKB-ARBA"/>
</dbReference>
<evidence type="ECO:0000256" key="3">
    <source>
        <dbReference type="ARBA" id="ARBA00022448"/>
    </source>
</evidence>
<feature type="transmembrane region" description="Helical" evidence="10">
    <location>
        <begin position="194"/>
        <end position="215"/>
    </location>
</feature>
<dbReference type="FunFam" id="1.20.1280.290:FF:000003">
    <property type="entry name" value="Bidirectional sugar transporter SWEET"/>
    <property type="match status" value="1"/>
</dbReference>
<dbReference type="GO" id="GO:0005886">
    <property type="term" value="C:plasma membrane"/>
    <property type="evidence" value="ECO:0007669"/>
    <property type="project" value="UniProtKB-SubCell"/>
</dbReference>
<dbReference type="Gene3D" id="1.20.1280.290">
    <property type="match status" value="2"/>
</dbReference>
<dbReference type="EMBL" id="JAYMYQ010000001">
    <property type="protein sequence ID" value="KAK7363211.1"/>
    <property type="molecule type" value="Genomic_DNA"/>
</dbReference>
<feature type="transmembrane region" description="Helical" evidence="10">
    <location>
        <begin position="12"/>
        <end position="36"/>
    </location>
</feature>
<dbReference type="Proteomes" id="UP001367508">
    <property type="component" value="Unassembled WGS sequence"/>
</dbReference>
<keyword evidence="4" id="KW-1003">Cell membrane</keyword>
<keyword evidence="5 10" id="KW-0762">Sugar transport</keyword>
<evidence type="ECO:0000256" key="4">
    <source>
        <dbReference type="ARBA" id="ARBA00022475"/>
    </source>
</evidence>
<evidence type="ECO:0000256" key="11">
    <source>
        <dbReference type="SAM" id="MobiDB-lite"/>
    </source>
</evidence>
<comment type="caution">
    <text evidence="12">The sequence shown here is derived from an EMBL/GenBank/DDBJ whole genome shotgun (WGS) entry which is preliminary data.</text>
</comment>
<dbReference type="InterPro" id="IPR004316">
    <property type="entry name" value="SWEET_rpt"/>
</dbReference>
<keyword evidence="3 10" id="KW-0813">Transport</keyword>
<feature type="transmembrane region" description="Helical" evidence="10">
    <location>
        <begin position="48"/>
        <end position="65"/>
    </location>
</feature>
<keyword evidence="13" id="KW-1185">Reference proteome</keyword>
<dbReference type="Pfam" id="PF03083">
    <property type="entry name" value="MtN3_slv"/>
    <property type="match status" value="2"/>
</dbReference>
<proteinExistence type="inferred from homology"/>
<evidence type="ECO:0000313" key="13">
    <source>
        <dbReference type="Proteomes" id="UP001367508"/>
    </source>
</evidence>
<dbReference type="GO" id="GO:0051119">
    <property type="term" value="F:sugar transmembrane transporter activity"/>
    <property type="evidence" value="ECO:0007669"/>
    <property type="project" value="InterPro"/>
</dbReference>
<evidence type="ECO:0000256" key="9">
    <source>
        <dbReference type="ARBA" id="ARBA00023136"/>
    </source>
</evidence>
<evidence type="ECO:0000256" key="1">
    <source>
        <dbReference type="ARBA" id="ARBA00004651"/>
    </source>
</evidence>
<keyword evidence="9 10" id="KW-0472">Membrane</keyword>
<reference evidence="12 13" key="1">
    <citation type="submission" date="2024-01" db="EMBL/GenBank/DDBJ databases">
        <title>The genomes of 5 underutilized Papilionoideae crops provide insights into root nodulation and disease resistanc.</title>
        <authorList>
            <person name="Jiang F."/>
        </authorList>
    </citation>
    <scope>NUCLEOTIDE SEQUENCE [LARGE SCALE GENOMIC DNA]</scope>
    <source>
        <strain evidence="12">LVBAO_FW01</strain>
        <tissue evidence="12">Leaves</tissue>
    </source>
</reference>
<evidence type="ECO:0000256" key="10">
    <source>
        <dbReference type="RuleBase" id="RU910715"/>
    </source>
</evidence>
<dbReference type="InterPro" id="IPR047664">
    <property type="entry name" value="SWEET"/>
</dbReference>
<keyword evidence="7" id="KW-0677">Repeat</keyword>
<comment type="subcellular location">
    <subcellularLocation>
        <location evidence="1 10">Cell membrane</location>
        <topology evidence="1 10">Multi-pass membrane protein</topology>
    </subcellularLocation>
</comment>
<protein>
    <recommendedName>
        <fullName evidence="10">Bidirectional sugar transporter SWEET</fullName>
    </recommendedName>
</protein>
<comment type="similarity">
    <text evidence="2 10">Belongs to the SWEET sugar transporter family.</text>
</comment>
<evidence type="ECO:0000256" key="2">
    <source>
        <dbReference type="ARBA" id="ARBA00007809"/>
    </source>
</evidence>
<gene>
    <name evidence="12" type="ORF">VNO77_05344</name>
</gene>
<feature type="transmembrane region" description="Helical" evidence="10">
    <location>
        <begin position="135"/>
        <end position="159"/>
    </location>
</feature>
<evidence type="ECO:0000256" key="8">
    <source>
        <dbReference type="ARBA" id="ARBA00022989"/>
    </source>
</evidence>
<evidence type="ECO:0000313" key="12">
    <source>
        <dbReference type="EMBL" id="KAK7363211.1"/>
    </source>
</evidence>
<keyword evidence="8 10" id="KW-1133">Transmembrane helix</keyword>
<dbReference type="AlphaFoldDB" id="A0AAN9MYV4"/>
<accession>A0AAN9MYV4</accession>
<dbReference type="FunFam" id="1.20.1280.290:FF:000001">
    <property type="entry name" value="Bidirectional sugar transporter SWEET"/>
    <property type="match status" value="1"/>
</dbReference>